<proteinExistence type="predicted"/>
<protein>
    <recommendedName>
        <fullName evidence="1">F-box domain-containing protein</fullName>
    </recommendedName>
</protein>
<dbReference type="NCBIfam" id="TIGR01640">
    <property type="entry name" value="F_box_assoc_1"/>
    <property type="match status" value="1"/>
</dbReference>
<feature type="domain" description="F-box" evidence="1">
    <location>
        <begin position="15"/>
        <end position="55"/>
    </location>
</feature>
<evidence type="ECO:0000259" key="1">
    <source>
        <dbReference type="SMART" id="SM00256"/>
    </source>
</evidence>
<dbReference type="PANTHER" id="PTHR31672:SF13">
    <property type="entry name" value="F-BOX PROTEIN CPR30-LIKE"/>
    <property type="match status" value="1"/>
</dbReference>
<dbReference type="InterPro" id="IPR013187">
    <property type="entry name" value="F-box-assoc_dom_typ3"/>
</dbReference>
<dbReference type="InterPro" id="IPR011043">
    <property type="entry name" value="Gal_Oxase/kelch_b-propeller"/>
</dbReference>
<reference evidence="2 3" key="1">
    <citation type="journal article" date="2021" name="Nat. Commun.">
        <title>Incipient diploidization of the medicinal plant Perilla within 10,000 years.</title>
        <authorList>
            <person name="Zhang Y."/>
            <person name="Shen Q."/>
            <person name="Leng L."/>
            <person name="Zhang D."/>
            <person name="Chen S."/>
            <person name="Shi Y."/>
            <person name="Ning Z."/>
            <person name="Chen S."/>
        </authorList>
    </citation>
    <scope>NUCLEOTIDE SEQUENCE [LARGE SCALE GENOMIC DNA]</scope>
    <source>
        <strain evidence="3">cv. PC099</strain>
    </source>
</reference>
<dbReference type="InterPro" id="IPR017451">
    <property type="entry name" value="F-box-assoc_interact_dom"/>
</dbReference>
<dbReference type="Proteomes" id="UP001190926">
    <property type="component" value="Unassembled WGS sequence"/>
</dbReference>
<dbReference type="Pfam" id="PF08268">
    <property type="entry name" value="FBA_3"/>
    <property type="match status" value="1"/>
</dbReference>
<dbReference type="InterPro" id="IPR036047">
    <property type="entry name" value="F-box-like_dom_sf"/>
</dbReference>
<keyword evidence="3" id="KW-1185">Reference proteome</keyword>
<dbReference type="AlphaFoldDB" id="A0AAD4P690"/>
<comment type="caution">
    <text evidence="2">The sequence shown here is derived from an EMBL/GenBank/DDBJ whole genome shotgun (WGS) entry which is preliminary data.</text>
</comment>
<dbReference type="EMBL" id="SDAM02000124">
    <property type="protein sequence ID" value="KAH6828458.1"/>
    <property type="molecule type" value="Genomic_DNA"/>
</dbReference>
<dbReference type="SUPFAM" id="SSF50965">
    <property type="entry name" value="Galactose oxidase, central domain"/>
    <property type="match status" value="1"/>
</dbReference>
<dbReference type="CDD" id="cd22157">
    <property type="entry name" value="F-box_AtFBW1-like"/>
    <property type="match status" value="1"/>
</dbReference>
<name>A0AAD4P690_PERFH</name>
<evidence type="ECO:0000313" key="3">
    <source>
        <dbReference type="Proteomes" id="UP001190926"/>
    </source>
</evidence>
<accession>A0AAD4P690</accession>
<dbReference type="PANTHER" id="PTHR31672">
    <property type="entry name" value="BNACNNG10540D PROTEIN"/>
    <property type="match status" value="1"/>
</dbReference>
<sequence>MSQNSKMKQDFWAYLTPELMIDIFSRLPIRSIIRCKCVCKSWLELLETCEFVNSHLSKSATGLAIFQSFIFGGPSPSKPYKFLEFVENSMPVVFNMSFPHEHQQIHSSVNGLLFLFDPNIRPRDYFICNPITRDYIKLPRPREYPLKCNVQLDTFGFGVSKKSGQYKVVGLSYTNETKCEVYTLGTGLWRSIEPNIPLRYDCDYSHAATFLNGNLHWRGRALRDDSVWISCFDLETERFTIFSVPPIHGLYPALSALEGCLVFCDNSYEDDERKEIVIWFMNKYGDDKSWTKKFIITKSWYHFIGDLCPIKVFEDGDILIAEDCRSRVLCYSSKTQTIEATDLAEFCGFDHISVVSYTPSFVPLNTFC</sequence>
<dbReference type="Gene3D" id="1.20.1280.50">
    <property type="match status" value="1"/>
</dbReference>
<dbReference type="Pfam" id="PF00646">
    <property type="entry name" value="F-box"/>
    <property type="match status" value="1"/>
</dbReference>
<evidence type="ECO:0000313" key="2">
    <source>
        <dbReference type="EMBL" id="KAH6828458.1"/>
    </source>
</evidence>
<organism evidence="2 3">
    <name type="scientific">Perilla frutescens var. hirtella</name>
    <name type="common">Perilla citriodora</name>
    <name type="synonym">Perilla setoyensis</name>
    <dbReference type="NCBI Taxonomy" id="608512"/>
    <lineage>
        <taxon>Eukaryota</taxon>
        <taxon>Viridiplantae</taxon>
        <taxon>Streptophyta</taxon>
        <taxon>Embryophyta</taxon>
        <taxon>Tracheophyta</taxon>
        <taxon>Spermatophyta</taxon>
        <taxon>Magnoliopsida</taxon>
        <taxon>eudicotyledons</taxon>
        <taxon>Gunneridae</taxon>
        <taxon>Pentapetalae</taxon>
        <taxon>asterids</taxon>
        <taxon>lamiids</taxon>
        <taxon>Lamiales</taxon>
        <taxon>Lamiaceae</taxon>
        <taxon>Nepetoideae</taxon>
        <taxon>Elsholtzieae</taxon>
        <taxon>Perilla</taxon>
    </lineage>
</organism>
<dbReference type="InterPro" id="IPR050796">
    <property type="entry name" value="SCF_F-box_component"/>
</dbReference>
<dbReference type="SMART" id="SM00256">
    <property type="entry name" value="FBOX"/>
    <property type="match status" value="1"/>
</dbReference>
<dbReference type="SUPFAM" id="SSF81383">
    <property type="entry name" value="F-box domain"/>
    <property type="match status" value="1"/>
</dbReference>
<dbReference type="InterPro" id="IPR001810">
    <property type="entry name" value="F-box_dom"/>
</dbReference>
<gene>
    <name evidence="2" type="ORF">C2S53_016943</name>
</gene>